<sequence length="69" mass="8371">MWPVFWTVVHTYAPHITFPVAFVVRPVGYHQEWFIRGKDPQLMEEEKNISKHPHDRKLDEMLGRTTPRW</sequence>
<evidence type="ECO:0000313" key="9">
    <source>
        <dbReference type="Proteomes" id="UP000694564"/>
    </source>
</evidence>
<proteinExistence type="inferred from homology"/>
<feature type="region of interest" description="Disordered" evidence="7">
    <location>
        <begin position="46"/>
        <end position="69"/>
    </location>
</feature>
<comment type="similarity">
    <text evidence="2">Belongs to the SMIM12 family.</text>
</comment>
<evidence type="ECO:0000256" key="1">
    <source>
        <dbReference type="ARBA" id="ARBA00004167"/>
    </source>
</evidence>
<keyword evidence="9" id="KW-1185">Reference proteome</keyword>
<dbReference type="OrthoDB" id="10052506at2759"/>
<keyword evidence="5" id="KW-1133">Transmembrane helix</keyword>
<name>A0A8D2CUU9_SCIVU</name>
<reference evidence="8" key="1">
    <citation type="submission" date="2025-08" db="UniProtKB">
        <authorList>
            <consortium name="Ensembl"/>
        </authorList>
    </citation>
    <scope>IDENTIFICATION</scope>
</reference>
<dbReference type="GeneTree" id="ENSGT01130000282160"/>
<evidence type="ECO:0000256" key="5">
    <source>
        <dbReference type="ARBA" id="ARBA00022989"/>
    </source>
</evidence>
<dbReference type="Proteomes" id="UP000694564">
    <property type="component" value="Chromosome 11"/>
</dbReference>
<keyword evidence="4" id="KW-0812">Transmembrane</keyword>
<organism evidence="8 9">
    <name type="scientific">Sciurus vulgaris</name>
    <name type="common">Eurasian red squirrel</name>
    <dbReference type="NCBI Taxonomy" id="55149"/>
    <lineage>
        <taxon>Eukaryota</taxon>
        <taxon>Metazoa</taxon>
        <taxon>Chordata</taxon>
        <taxon>Craniata</taxon>
        <taxon>Vertebrata</taxon>
        <taxon>Euteleostomi</taxon>
        <taxon>Mammalia</taxon>
        <taxon>Eutheria</taxon>
        <taxon>Euarchontoglires</taxon>
        <taxon>Glires</taxon>
        <taxon>Rodentia</taxon>
        <taxon>Sciuromorpha</taxon>
        <taxon>Sciuridae</taxon>
        <taxon>Sciurinae</taxon>
        <taxon>Sciurini</taxon>
        <taxon>Sciurus</taxon>
    </lineage>
</organism>
<keyword evidence="6" id="KW-0472">Membrane</keyword>
<dbReference type="Pfam" id="PF15990">
    <property type="entry name" value="UPF0767"/>
    <property type="match status" value="1"/>
</dbReference>
<dbReference type="PANTHER" id="PTHR28599:SF2">
    <property type="entry name" value="SMALL INTEGRAL MEMBRANE PROTEIN 12"/>
    <property type="match status" value="1"/>
</dbReference>
<evidence type="ECO:0000256" key="4">
    <source>
        <dbReference type="ARBA" id="ARBA00022692"/>
    </source>
</evidence>
<comment type="subcellular location">
    <subcellularLocation>
        <location evidence="1">Membrane</location>
        <topology evidence="1">Single-pass membrane protein</topology>
    </subcellularLocation>
</comment>
<dbReference type="Ensembl" id="ENSSVLT00005016967.1">
    <property type="protein sequence ID" value="ENSSVLP00005015285.1"/>
    <property type="gene ID" value="ENSSVLG00005012265.1"/>
</dbReference>
<dbReference type="InterPro" id="IPR031933">
    <property type="entry name" value="UPF0767"/>
</dbReference>
<evidence type="ECO:0000256" key="6">
    <source>
        <dbReference type="ARBA" id="ARBA00023136"/>
    </source>
</evidence>
<evidence type="ECO:0000313" key="8">
    <source>
        <dbReference type="Ensembl" id="ENSSVLP00005015285.1"/>
    </source>
</evidence>
<evidence type="ECO:0000256" key="2">
    <source>
        <dbReference type="ARBA" id="ARBA00007304"/>
    </source>
</evidence>
<dbReference type="GO" id="GO:0016020">
    <property type="term" value="C:membrane"/>
    <property type="evidence" value="ECO:0007669"/>
    <property type="project" value="UniProtKB-SubCell"/>
</dbReference>
<accession>A0A8D2CUU9</accession>
<dbReference type="AlphaFoldDB" id="A0A8D2CUU9"/>
<evidence type="ECO:0000256" key="3">
    <source>
        <dbReference type="ARBA" id="ARBA00017813"/>
    </source>
</evidence>
<evidence type="ECO:0000256" key="7">
    <source>
        <dbReference type="SAM" id="MobiDB-lite"/>
    </source>
</evidence>
<dbReference type="PANTHER" id="PTHR28599">
    <property type="entry name" value="SMALL INTEGRAL MEMBRANE PROTEIN 12"/>
    <property type="match status" value="1"/>
</dbReference>
<protein>
    <recommendedName>
        <fullName evidence="3">Small integral membrane protein 12</fullName>
    </recommendedName>
</protein>
<reference evidence="8" key="2">
    <citation type="submission" date="2025-09" db="UniProtKB">
        <authorList>
            <consortium name="Ensembl"/>
        </authorList>
    </citation>
    <scope>IDENTIFICATION</scope>
</reference>